<accession>A0A8J5BY38</accession>
<gene>
    <name evidence="2" type="ORF">ZIOFF_073098</name>
</gene>
<name>A0A8J5BY38_ZINOF</name>
<keyword evidence="1" id="KW-0175">Coiled coil</keyword>
<organism evidence="2 3">
    <name type="scientific">Zingiber officinale</name>
    <name type="common">Ginger</name>
    <name type="synonym">Amomum zingiber</name>
    <dbReference type="NCBI Taxonomy" id="94328"/>
    <lineage>
        <taxon>Eukaryota</taxon>
        <taxon>Viridiplantae</taxon>
        <taxon>Streptophyta</taxon>
        <taxon>Embryophyta</taxon>
        <taxon>Tracheophyta</taxon>
        <taxon>Spermatophyta</taxon>
        <taxon>Magnoliopsida</taxon>
        <taxon>Liliopsida</taxon>
        <taxon>Zingiberales</taxon>
        <taxon>Zingiberaceae</taxon>
        <taxon>Zingiber</taxon>
    </lineage>
</organism>
<protein>
    <submittedName>
        <fullName evidence="2">Uncharacterized protein</fullName>
    </submittedName>
</protein>
<comment type="caution">
    <text evidence="2">The sequence shown here is derived from an EMBL/GenBank/DDBJ whole genome shotgun (WGS) entry which is preliminary data.</text>
</comment>
<dbReference type="AlphaFoldDB" id="A0A8J5BY38"/>
<evidence type="ECO:0000313" key="2">
    <source>
        <dbReference type="EMBL" id="KAG6468413.1"/>
    </source>
</evidence>
<feature type="coiled-coil region" evidence="1">
    <location>
        <begin position="173"/>
        <end position="200"/>
    </location>
</feature>
<reference evidence="2 3" key="1">
    <citation type="submission" date="2020-08" db="EMBL/GenBank/DDBJ databases">
        <title>Plant Genome Project.</title>
        <authorList>
            <person name="Zhang R.-G."/>
        </authorList>
    </citation>
    <scope>NUCLEOTIDE SEQUENCE [LARGE SCALE GENOMIC DNA]</scope>
    <source>
        <tissue evidence="2">Rhizome</tissue>
    </source>
</reference>
<dbReference type="PANTHER" id="PTHR32378">
    <property type="entry name" value="GUANINE NUCLEOTIDE-BINDING PROTEIN SUBUNIT GAMMA 3"/>
    <property type="match status" value="1"/>
</dbReference>
<evidence type="ECO:0000313" key="3">
    <source>
        <dbReference type="Proteomes" id="UP000734854"/>
    </source>
</evidence>
<sequence length="518" mass="54466">MATPPNTTYEHSEECHACRLLLITTRCRRTAIKIGVEIVGCSGVSDPTTRMIDGFIDREKKKQKKEDAWFGNCCCSSRAAAGVSDAIISTPTPTDRASGAAPVTLSDPSPSLGFPSSAAYHAMPHLQRAQAVSPLLAAADLHRVTMEPTVPPPVVVVAPSPKSPPRYPDLCGRRRLQLQLQILNREIGFIEEELQSLEGSQPVSRCCKEYDLLILSSTLLCFFPSVIEKATMVNEFVGTKPDPMVPIFTDLVACGDGLGLNCASISHGFAASVGVHLGCKDQAALVHRFAPVVNVDVQSLNVVMICHADVAAVVQELLVAAAKHAVVVQTAQKLPAVPAANAQKFLAVLVKHAFAQNLAVASQHAAVAQKLKHVGHPAVVHAVINRVAVTATHHAQICGVLDPSAVIVSHHVPVHAVINNVVAGNLGVAKNLVVAHGAVAGYLHASYHAALENGAAVALGLHAPVPAVPFPNSPAQSILVDVSGPALGVQMHVIYQNVLSPAASLDVCVKVKNISFQV</sequence>
<proteinExistence type="predicted"/>
<dbReference type="EMBL" id="JACMSC010000022">
    <property type="protein sequence ID" value="KAG6468413.1"/>
    <property type="molecule type" value="Genomic_DNA"/>
</dbReference>
<evidence type="ECO:0000256" key="1">
    <source>
        <dbReference type="SAM" id="Coils"/>
    </source>
</evidence>
<dbReference type="PANTHER" id="PTHR32378:SF10">
    <property type="entry name" value="GUANINE NUCLEOTIDE-BINDING PROTEIN SUBUNIT GAMMA 3"/>
    <property type="match status" value="1"/>
</dbReference>
<keyword evidence="3" id="KW-1185">Reference proteome</keyword>
<dbReference type="InterPro" id="IPR055305">
    <property type="entry name" value="GG3-like"/>
</dbReference>
<dbReference type="Proteomes" id="UP000734854">
    <property type="component" value="Unassembled WGS sequence"/>
</dbReference>